<evidence type="ECO:0000256" key="7">
    <source>
        <dbReference type="ARBA" id="ARBA00022475"/>
    </source>
</evidence>
<dbReference type="GO" id="GO:0020037">
    <property type="term" value="F:heme binding"/>
    <property type="evidence" value="ECO:0007669"/>
    <property type="project" value="InterPro"/>
</dbReference>
<feature type="transmembrane region" description="Helical" evidence="21">
    <location>
        <begin position="62"/>
        <end position="82"/>
    </location>
</feature>
<evidence type="ECO:0000256" key="15">
    <source>
        <dbReference type="ARBA" id="ARBA00023004"/>
    </source>
</evidence>
<dbReference type="UniPathway" id="UPA00705"/>
<keyword evidence="24" id="KW-1185">Reference proteome</keyword>
<evidence type="ECO:0000256" key="13">
    <source>
        <dbReference type="ARBA" id="ARBA00022982"/>
    </source>
</evidence>
<feature type="transmembrane region" description="Helical" evidence="21">
    <location>
        <begin position="94"/>
        <end position="117"/>
    </location>
</feature>
<keyword evidence="14 21" id="KW-1133">Transmembrane helix</keyword>
<dbReference type="Proteomes" id="UP000019113">
    <property type="component" value="Unassembled WGS sequence"/>
</dbReference>
<feature type="binding site" description="axial binding residue" evidence="19">
    <location>
        <position position="61"/>
    </location>
    <ligand>
        <name>heme b</name>
        <dbReference type="ChEBI" id="CHEBI:60344"/>
        <label>1; low-spin</label>
    </ligand>
    <ligandPart>
        <name>Fe</name>
        <dbReference type="ChEBI" id="CHEBI:18248"/>
    </ligandPart>
</feature>
<comment type="catalytic activity">
    <reaction evidence="18">
        <text>4 Fe(II)-[cytochrome c] + O2 + 8 H(+)(in) = 4 Fe(III)-[cytochrome c] + 2 H2O + 4 H(+)(out)</text>
        <dbReference type="Rhea" id="RHEA:11436"/>
        <dbReference type="Rhea" id="RHEA-COMP:10350"/>
        <dbReference type="Rhea" id="RHEA-COMP:14399"/>
        <dbReference type="ChEBI" id="CHEBI:15377"/>
        <dbReference type="ChEBI" id="CHEBI:15378"/>
        <dbReference type="ChEBI" id="CHEBI:15379"/>
        <dbReference type="ChEBI" id="CHEBI:29033"/>
        <dbReference type="ChEBI" id="CHEBI:29034"/>
        <dbReference type="EC" id="7.1.1.9"/>
    </reaction>
</comment>
<dbReference type="OrthoDB" id="9806838at2"/>
<dbReference type="PANTHER" id="PTHR10422">
    <property type="entry name" value="CYTOCHROME C OXIDASE SUBUNIT 1"/>
    <property type="match status" value="1"/>
</dbReference>
<evidence type="ECO:0000256" key="3">
    <source>
        <dbReference type="ARBA" id="ARBA00004673"/>
    </source>
</evidence>
<dbReference type="GO" id="GO:0022904">
    <property type="term" value="P:respiratory electron transport chain"/>
    <property type="evidence" value="ECO:0007669"/>
    <property type="project" value="TreeGrafter"/>
</dbReference>
<dbReference type="FunFam" id="1.20.210.10:FF:000005">
    <property type="entry name" value="Cytochrome c oxidase, cbb3-type, subunit I"/>
    <property type="match status" value="1"/>
</dbReference>
<dbReference type="PATRIC" id="fig|1178482.3.peg.3151"/>
<feature type="binding site" description="axial binding residue" evidence="19">
    <location>
        <position position="348"/>
    </location>
    <ligand>
        <name>heme b</name>
        <dbReference type="ChEBI" id="CHEBI:60344"/>
        <label>1; low-spin</label>
    </ligand>
    <ligandPart>
        <name>Fe</name>
        <dbReference type="ChEBI" id="CHEBI:18248"/>
    </ligandPart>
</feature>
<dbReference type="EMBL" id="AVBC01000039">
    <property type="protein sequence ID" value="ERL50060.1"/>
    <property type="molecule type" value="Genomic_DNA"/>
</dbReference>
<dbReference type="PROSITE" id="PS00077">
    <property type="entry name" value="COX1_CUB"/>
    <property type="match status" value="1"/>
</dbReference>
<keyword evidence="13 20" id="KW-0249">Electron transport</keyword>
<keyword evidence="15 19" id="KW-0408">Iron</keyword>
<keyword evidence="8 19" id="KW-0349">Heme</keyword>
<keyword evidence="12" id="KW-1278">Translocase</keyword>
<proteinExistence type="inferred from homology"/>
<dbReference type="GO" id="GO:0004129">
    <property type="term" value="F:cytochrome-c oxidase activity"/>
    <property type="evidence" value="ECO:0007669"/>
    <property type="project" value="UniProtKB-EC"/>
</dbReference>
<dbReference type="Gene3D" id="1.20.210.10">
    <property type="entry name" value="Cytochrome c oxidase-like, subunit I domain"/>
    <property type="match status" value="1"/>
</dbReference>
<feature type="domain" description="Cytochrome oxidase subunit I profile" evidence="22">
    <location>
        <begin position="18"/>
        <end position="474"/>
    </location>
</feature>
<comment type="subcellular location">
    <subcellularLocation>
        <location evidence="2">Cell membrane</location>
        <topology evidence="2">Multi-pass membrane protein</topology>
    </subcellularLocation>
</comment>
<feature type="transmembrane region" description="Helical" evidence="21">
    <location>
        <begin position="18"/>
        <end position="42"/>
    </location>
</feature>
<feature type="transmembrane region" description="Helical" evidence="21">
    <location>
        <begin position="310"/>
        <end position="329"/>
    </location>
</feature>
<dbReference type="GO" id="GO:0046872">
    <property type="term" value="F:metal ion binding"/>
    <property type="evidence" value="ECO:0007669"/>
    <property type="project" value="UniProtKB-KW"/>
</dbReference>
<reference evidence="23 24" key="1">
    <citation type="submission" date="2013-08" db="EMBL/GenBank/DDBJ databases">
        <title>draft genome of Halomonas huanghegensis, strain BJGMM-B45T.</title>
        <authorList>
            <person name="Miao C."/>
            <person name="Wan Y."/>
            <person name="Jin W."/>
        </authorList>
    </citation>
    <scope>NUCLEOTIDE SEQUENCE [LARGE SCALE GENOMIC DNA]</scope>
    <source>
        <strain evidence="23 24">BJGMM-B45</strain>
    </source>
</reference>
<evidence type="ECO:0000259" key="22">
    <source>
        <dbReference type="PROSITE" id="PS50855"/>
    </source>
</evidence>
<feature type="transmembrane region" description="Helical" evidence="21">
    <location>
        <begin position="268"/>
        <end position="289"/>
    </location>
</feature>
<dbReference type="GO" id="GO:0005886">
    <property type="term" value="C:plasma membrane"/>
    <property type="evidence" value="ECO:0007669"/>
    <property type="project" value="UniProtKB-SubCell"/>
</dbReference>
<evidence type="ECO:0000313" key="23">
    <source>
        <dbReference type="EMBL" id="ERL50060.1"/>
    </source>
</evidence>
<evidence type="ECO:0000256" key="19">
    <source>
        <dbReference type="PIRSR" id="PIRSR604677-50"/>
    </source>
</evidence>
<feature type="transmembrane region" description="Helical" evidence="21">
    <location>
        <begin position="379"/>
        <end position="402"/>
    </location>
</feature>
<dbReference type="InterPro" id="IPR023616">
    <property type="entry name" value="Cyt_c_oxase-like_su1_dom"/>
</dbReference>
<feature type="transmembrane region" description="Helical" evidence="21">
    <location>
        <begin position="238"/>
        <end position="256"/>
    </location>
</feature>
<feature type="transmembrane region" description="Helical" evidence="21">
    <location>
        <begin position="129"/>
        <end position="150"/>
    </location>
</feature>
<evidence type="ECO:0000256" key="1">
    <source>
        <dbReference type="ARBA" id="ARBA00001970"/>
    </source>
</evidence>
<dbReference type="STRING" id="1178482.AR456_04200"/>
<accession>W1N552</accession>
<feature type="transmembrane region" description="Helical" evidence="21">
    <location>
        <begin position="435"/>
        <end position="458"/>
    </location>
</feature>
<keyword evidence="7" id="KW-1003">Cell membrane</keyword>
<dbReference type="InterPro" id="IPR036927">
    <property type="entry name" value="Cyt_c_oxase-like_su1_sf"/>
</dbReference>
<dbReference type="SUPFAM" id="SSF81442">
    <property type="entry name" value="Cytochrome c oxidase subunit I-like"/>
    <property type="match status" value="1"/>
</dbReference>
<keyword evidence="9 20" id="KW-0679">Respiratory chain</keyword>
<feature type="binding site" evidence="19">
    <location>
        <position position="258"/>
    </location>
    <ligand>
        <name>Cu cation</name>
        <dbReference type="ChEBI" id="CHEBI:23378"/>
        <label>B</label>
    </ligand>
</feature>
<dbReference type="KEGG" id="hhu:AR456_04200"/>
<comment type="cofactor">
    <cofactor evidence="1">
        <name>heme b</name>
        <dbReference type="ChEBI" id="CHEBI:60344"/>
    </cofactor>
</comment>
<evidence type="ECO:0000256" key="11">
    <source>
        <dbReference type="ARBA" id="ARBA00022723"/>
    </source>
</evidence>
<feature type="binding site" evidence="19">
    <location>
        <position position="259"/>
    </location>
    <ligand>
        <name>Cu cation</name>
        <dbReference type="ChEBI" id="CHEBI:23378"/>
        <label>B</label>
    </ligand>
</feature>
<dbReference type="GO" id="GO:0006119">
    <property type="term" value="P:oxidative phosphorylation"/>
    <property type="evidence" value="ECO:0007669"/>
    <property type="project" value="UniProtKB-UniPathway"/>
</dbReference>
<gene>
    <name evidence="23" type="ORF">BJB45_02715</name>
</gene>
<dbReference type="GO" id="GO:0015990">
    <property type="term" value="P:electron transport coupled proton transport"/>
    <property type="evidence" value="ECO:0007669"/>
    <property type="project" value="TreeGrafter"/>
</dbReference>
<comment type="pathway">
    <text evidence="3">Energy metabolism; oxidative phosphorylation.</text>
</comment>
<dbReference type="InterPro" id="IPR023615">
    <property type="entry name" value="Cyt_c_Oxase_su1_BS"/>
</dbReference>
<dbReference type="PROSITE" id="PS50855">
    <property type="entry name" value="COX1"/>
    <property type="match status" value="1"/>
</dbReference>
<evidence type="ECO:0000256" key="2">
    <source>
        <dbReference type="ARBA" id="ARBA00004651"/>
    </source>
</evidence>
<feature type="transmembrane region" description="Helical" evidence="21">
    <location>
        <begin position="349"/>
        <end position="367"/>
    </location>
</feature>
<dbReference type="AlphaFoldDB" id="W1N552"/>
<evidence type="ECO:0000256" key="5">
    <source>
        <dbReference type="ARBA" id="ARBA00012949"/>
    </source>
</evidence>
<dbReference type="Pfam" id="PF00115">
    <property type="entry name" value="COX1"/>
    <property type="match status" value="1"/>
</dbReference>
<evidence type="ECO:0000256" key="6">
    <source>
        <dbReference type="ARBA" id="ARBA00022448"/>
    </source>
</evidence>
<evidence type="ECO:0000256" key="4">
    <source>
        <dbReference type="ARBA" id="ARBA00009578"/>
    </source>
</evidence>
<feature type="transmembrane region" description="Helical" evidence="21">
    <location>
        <begin position="205"/>
        <end position="226"/>
    </location>
</feature>
<evidence type="ECO:0000313" key="24">
    <source>
        <dbReference type="Proteomes" id="UP000019113"/>
    </source>
</evidence>
<keyword evidence="6 20" id="KW-0813">Transport</keyword>
<dbReference type="EC" id="7.1.1.9" evidence="5"/>
<dbReference type="eggNOG" id="COG3278">
    <property type="taxonomic scope" value="Bacteria"/>
</dbReference>
<evidence type="ECO:0000256" key="17">
    <source>
        <dbReference type="ARBA" id="ARBA00023136"/>
    </source>
</evidence>
<evidence type="ECO:0000256" key="9">
    <source>
        <dbReference type="ARBA" id="ARBA00022660"/>
    </source>
</evidence>
<keyword evidence="17 21" id="KW-0472">Membrane</keyword>
<sequence>MSTALQHPTYNYKVVRQFAIMTVVWGIVGMSVGLLLAAQLVWPELNLGLPWTSFGRLRPLHTNIVIFAFGGCALFATSYYVVQRTCQVRLVSDGLAVFTFWGYQAVIVSAIITLPMGFTAVKEYAELEWPIDILLAVVWVTYAIVFLGTIKHRRTSHIYVANWFFAAFILTVAVLHIVNSAALPVTASYSISLYSGAIDAMVQWWYGHNAVGFFLTAGFLGMMYYFVPKQAERPVYSYRLSIVHFWALIMVYMWAGPHHLHYTALPNWAQSLGMAMSIILLAPSWGGMINGMMTLSGAWHKLRTDPTLRFLVVALSFYGMSTFEGPMMAVKTVNALSHYTDWTIGHVHAGALGWVAMITIGSLYHMIPRLYGLSEMYSVKLIAVHFWLATVGTVLYIAAMWVNGILQGLMWRAINPDGTLMYTFIESIEASGPGYIVRMIGGMFWLIGMWVMAANVYMTVRRPVTRYQPVPQTA</sequence>
<keyword evidence="11 19" id="KW-0479">Metal-binding</keyword>
<organism evidence="23 24">
    <name type="scientific">Halomonas huangheensis</name>
    <dbReference type="NCBI Taxonomy" id="1178482"/>
    <lineage>
        <taxon>Bacteria</taxon>
        <taxon>Pseudomonadati</taxon>
        <taxon>Pseudomonadota</taxon>
        <taxon>Gammaproteobacteria</taxon>
        <taxon>Oceanospirillales</taxon>
        <taxon>Halomonadaceae</taxon>
        <taxon>Halomonas</taxon>
    </lineage>
</organism>
<dbReference type="InterPro" id="IPR004677">
    <property type="entry name" value="Cyt_c_oxidase_cbb3_su1"/>
</dbReference>
<evidence type="ECO:0000256" key="8">
    <source>
        <dbReference type="ARBA" id="ARBA00022617"/>
    </source>
</evidence>
<keyword evidence="16" id="KW-0186">Copper</keyword>
<protein>
    <recommendedName>
        <fullName evidence="5">cytochrome-c oxidase</fullName>
        <ecNumber evidence="5">7.1.1.9</ecNumber>
    </recommendedName>
</protein>
<comment type="cofactor">
    <cofactor evidence="19">
        <name>heme</name>
        <dbReference type="ChEBI" id="CHEBI:30413"/>
    </cofactor>
    <text evidence="19">Binds 2 heme groups per subunit, denoted as high- and low-spin.</text>
</comment>
<comment type="caution">
    <text evidence="23">The sequence shown here is derived from an EMBL/GenBank/DDBJ whole genome shotgun (WGS) entry which is preliminary data.</text>
</comment>
<dbReference type="InterPro" id="IPR000883">
    <property type="entry name" value="Cyt_C_Oxase_1"/>
</dbReference>
<feature type="transmembrane region" description="Helical" evidence="21">
    <location>
        <begin position="162"/>
        <end position="185"/>
    </location>
</feature>
<comment type="similarity">
    <text evidence="4 20">Belongs to the heme-copper respiratory oxidase family.</text>
</comment>
<evidence type="ECO:0000256" key="18">
    <source>
        <dbReference type="ARBA" id="ARBA00047816"/>
    </source>
</evidence>
<evidence type="ECO:0000256" key="16">
    <source>
        <dbReference type="ARBA" id="ARBA00023008"/>
    </source>
</evidence>
<feature type="binding site" description="axial binding residue" evidence="19">
    <location>
        <position position="346"/>
    </location>
    <ligand>
        <name>heme b</name>
        <dbReference type="ChEBI" id="CHEBI:60344"/>
        <label>2; high-spin</label>
    </ligand>
    <ligandPart>
        <name>Fe</name>
        <dbReference type="ChEBI" id="CHEBI:18248"/>
    </ligandPart>
</feature>
<evidence type="ECO:0000256" key="14">
    <source>
        <dbReference type="ARBA" id="ARBA00022989"/>
    </source>
</evidence>
<evidence type="ECO:0000256" key="21">
    <source>
        <dbReference type="SAM" id="Phobius"/>
    </source>
</evidence>
<feature type="binding site" evidence="19">
    <location>
        <position position="208"/>
    </location>
    <ligand>
        <name>Cu cation</name>
        <dbReference type="ChEBI" id="CHEBI:23378"/>
        <label>B</label>
    </ligand>
</feature>
<dbReference type="PANTHER" id="PTHR10422:SF29">
    <property type="entry name" value="CYTOCHROME C OXIDASE SUBUNIT 1 HOMOLOG, BACTEROID"/>
    <property type="match status" value="1"/>
</dbReference>
<name>W1N552_9GAMM</name>
<evidence type="ECO:0000256" key="20">
    <source>
        <dbReference type="RuleBase" id="RU000370"/>
    </source>
</evidence>
<comment type="cofactor">
    <cofactor evidence="19">
        <name>Cu(2+)</name>
        <dbReference type="ChEBI" id="CHEBI:29036"/>
    </cofactor>
    <text evidence="19">Binds 1 copper ion per subunit, denoted as copper B.</text>
</comment>
<dbReference type="NCBIfam" id="TIGR00780">
    <property type="entry name" value="ccoN"/>
    <property type="match status" value="1"/>
</dbReference>
<dbReference type="RefSeq" id="WP_021820108.1">
    <property type="nucleotide sequence ID" value="NZ_AVBC01000039.1"/>
</dbReference>
<evidence type="ECO:0000256" key="10">
    <source>
        <dbReference type="ARBA" id="ARBA00022692"/>
    </source>
</evidence>
<evidence type="ECO:0000256" key="12">
    <source>
        <dbReference type="ARBA" id="ARBA00022967"/>
    </source>
</evidence>
<keyword evidence="10 20" id="KW-0812">Transmembrane</keyword>